<feature type="domain" description="Response regulatory" evidence="2">
    <location>
        <begin position="58"/>
        <end position="179"/>
    </location>
</feature>
<reference evidence="3" key="1">
    <citation type="submission" date="2021-05" db="EMBL/GenBank/DDBJ databases">
        <authorList>
            <person name="Tanabe Y."/>
        </authorList>
    </citation>
    <scope>NUCLEOTIDE SEQUENCE</scope>
    <source>
        <strain evidence="3">BOTRYCO-1</strain>
    </source>
</reference>
<dbReference type="PROSITE" id="PS50110">
    <property type="entry name" value="RESPONSE_REGULATORY"/>
    <property type="match status" value="1"/>
</dbReference>
<evidence type="ECO:0000259" key="2">
    <source>
        <dbReference type="PROSITE" id="PS50110"/>
    </source>
</evidence>
<sequence length="179" mass="19422">MERIARLLGHTISMQSRVGHGSRFSVTLPIASQQDSLPDKLVQRVAAGPTSIIQKPLRVLVIEDDLVIQQAMHSFLSGFGHKAFLMRTSQEALGFGSEFDVALVDFNLALADGLSSPEPTANMYGLEIIDELAKQKPGARFALITASLDPSIGARAAAQHVPVLAKPVDPYVLERWLHT</sequence>
<dbReference type="InterPro" id="IPR001789">
    <property type="entry name" value="Sig_transdc_resp-reg_receiver"/>
</dbReference>
<accession>A0ABQ4PZ14</accession>
<evidence type="ECO:0000313" key="3">
    <source>
        <dbReference type="EMBL" id="GIU67914.1"/>
    </source>
</evidence>
<dbReference type="CDD" id="cd00156">
    <property type="entry name" value="REC"/>
    <property type="match status" value="1"/>
</dbReference>
<protein>
    <recommendedName>
        <fullName evidence="2">Response regulatory domain-containing protein</fullName>
    </recommendedName>
</protein>
<keyword evidence="1" id="KW-0597">Phosphoprotein</keyword>
<dbReference type="Gene3D" id="3.40.50.2300">
    <property type="match status" value="1"/>
</dbReference>
<reference evidence="3" key="2">
    <citation type="journal article" date="2023" name="ISME Commun">
        <title>Characterization of a bloom-associated alphaproteobacterial lineage, 'Candidatus Phycosocius': insights into freshwater algal-bacterial interactions.</title>
        <authorList>
            <person name="Tanabe Y."/>
            <person name="Yamaguchi H."/>
            <person name="Yoshida M."/>
            <person name="Kai A."/>
            <person name="Okazaki Y."/>
        </authorList>
    </citation>
    <scope>NUCLEOTIDE SEQUENCE</scope>
    <source>
        <strain evidence="3">BOTRYCO-1</strain>
    </source>
</reference>
<proteinExistence type="predicted"/>
<dbReference type="SUPFAM" id="SSF52172">
    <property type="entry name" value="CheY-like"/>
    <property type="match status" value="1"/>
</dbReference>
<dbReference type="InterPro" id="IPR011006">
    <property type="entry name" value="CheY-like_superfamily"/>
</dbReference>
<dbReference type="Proteomes" id="UP001161064">
    <property type="component" value="Unassembled WGS sequence"/>
</dbReference>
<keyword evidence="4" id="KW-1185">Reference proteome</keyword>
<dbReference type="SUPFAM" id="SSF55874">
    <property type="entry name" value="ATPase domain of HSP90 chaperone/DNA topoisomerase II/histidine kinase"/>
    <property type="match status" value="1"/>
</dbReference>
<evidence type="ECO:0000256" key="1">
    <source>
        <dbReference type="PROSITE-ProRule" id="PRU00169"/>
    </source>
</evidence>
<comment type="caution">
    <text evidence="3">The sequence shown here is derived from an EMBL/GenBank/DDBJ whole genome shotgun (WGS) entry which is preliminary data.</text>
</comment>
<organism evidence="3 4">
    <name type="scientific">Candidatus Phycosocius spiralis</name>
    <dbReference type="NCBI Taxonomy" id="2815099"/>
    <lineage>
        <taxon>Bacteria</taxon>
        <taxon>Pseudomonadati</taxon>
        <taxon>Pseudomonadota</taxon>
        <taxon>Alphaproteobacteria</taxon>
        <taxon>Caulobacterales</taxon>
        <taxon>Caulobacterales incertae sedis</taxon>
        <taxon>Candidatus Phycosocius</taxon>
    </lineage>
</organism>
<gene>
    <name evidence="3" type="ORF">PsB1_2068</name>
</gene>
<evidence type="ECO:0000313" key="4">
    <source>
        <dbReference type="Proteomes" id="UP001161064"/>
    </source>
</evidence>
<dbReference type="InterPro" id="IPR036890">
    <property type="entry name" value="HATPase_C_sf"/>
</dbReference>
<name>A0ABQ4PZ14_9PROT</name>
<dbReference type="EMBL" id="BPFZ01000016">
    <property type="protein sequence ID" value="GIU67914.1"/>
    <property type="molecule type" value="Genomic_DNA"/>
</dbReference>
<feature type="modified residue" description="4-aspartylphosphate" evidence="1">
    <location>
        <position position="105"/>
    </location>
</feature>